<dbReference type="Proteomes" id="UP001164705">
    <property type="component" value="Chromosome"/>
</dbReference>
<organism evidence="1 2">
    <name type="scientific">Lacinutrix neustonica</name>
    <dbReference type="NCBI Taxonomy" id="2980107"/>
    <lineage>
        <taxon>Bacteria</taxon>
        <taxon>Pseudomonadati</taxon>
        <taxon>Bacteroidota</taxon>
        <taxon>Flavobacteriia</taxon>
        <taxon>Flavobacteriales</taxon>
        <taxon>Flavobacteriaceae</taxon>
        <taxon>Lacinutrix</taxon>
    </lineage>
</organism>
<accession>A0A9E8MZI4</accession>
<dbReference type="AlphaFoldDB" id="A0A9E8MZI4"/>
<protein>
    <recommendedName>
        <fullName evidence="3">Ig-like domain-containing protein</fullName>
    </recommendedName>
</protein>
<evidence type="ECO:0000313" key="2">
    <source>
        <dbReference type="Proteomes" id="UP001164705"/>
    </source>
</evidence>
<dbReference type="KEGG" id="lnu:N7U66_10135"/>
<dbReference type="EMBL" id="CP113088">
    <property type="protein sequence ID" value="WAC03745.1"/>
    <property type="molecule type" value="Genomic_DNA"/>
</dbReference>
<reference evidence="1" key="1">
    <citation type="submission" date="2022-11" db="EMBL/GenBank/DDBJ databases">
        <title>Lacinutrix neustonica HL-RS19T sp. nov., isolated from the surface microlayer sample of brackish Lake Shihwa.</title>
        <authorList>
            <person name="Choi J.Y."/>
            <person name="Hwang C.Y."/>
        </authorList>
    </citation>
    <scope>NUCLEOTIDE SEQUENCE</scope>
    <source>
        <strain evidence="1">HL-RS19</strain>
    </source>
</reference>
<gene>
    <name evidence="1" type="ORF">N7U66_10135</name>
</gene>
<dbReference type="RefSeq" id="WP_267678380.1">
    <property type="nucleotide sequence ID" value="NZ_CP113088.1"/>
</dbReference>
<evidence type="ECO:0008006" key="3">
    <source>
        <dbReference type="Google" id="ProtNLM"/>
    </source>
</evidence>
<evidence type="ECO:0000313" key="1">
    <source>
        <dbReference type="EMBL" id="WAC03745.1"/>
    </source>
</evidence>
<name>A0A9E8MZI4_9FLAO</name>
<keyword evidence="2" id="KW-1185">Reference proteome</keyword>
<proteinExistence type="predicted"/>
<sequence>MTILCRDNYLGNILTIDNLNPAAYTFTYTVTATAPCTTNGTSQVTITINDTAAATIVNATPKFCLVDGPTVADLAPFISGTSITWYAGQDDTTPLNATDSLEDGEDYFAVQNDTATGCESAVRVSLTVTVGDAPTPTLIDTDQELCINDAPIINDLTLNVTEFDAASNNVVSV</sequence>